<dbReference type="EMBL" id="STFG01000016">
    <property type="protein sequence ID" value="THT98988.1"/>
    <property type="molecule type" value="Genomic_DNA"/>
</dbReference>
<dbReference type="RefSeq" id="WP_136574195.1">
    <property type="nucleotide sequence ID" value="NZ_STFG01000016.1"/>
</dbReference>
<evidence type="ECO:0000256" key="3">
    <source>
        <dbReference type="ARBA" id="ARBA00022490"/>
    </source>
</evidence>
<dbReference type="OrthoDB" id="9790406at2"/>
<dbReference type="Pfam" id="PF01584">
    <property type="entry name" value="CheW"/>
    <property type="match status" value="1"/>
</dbReference>
<evidence type="ECO:0000259" key="4">
    <source>
        <dbReference type="PROSITE" id="PS50851"/>
    </source>
</evidence>
<dbReference type="Gene3D" id="2.40.50.180">
    <property type="entry name" value="CheA-289, Domain 4"/>
    <property type="match status" value="1"/>
</dbReference>
<dbReference type="Proteomes" id="UP000308917">
    <property type="component" value="Unassembled WGS sequence"/>
</dbReference>
<dbReference type="PROSITE" id="PS50851">
    <property type="entry name" value="CHEW"/>
    <property type="match status" value="1"/>
</dbReference>
<dbReference type="InterPro" id="IPR036061">
    <property type="entry name" value="CheW-like_dom_sf"/>
</dbReference>
<gene>
    <name evidence="5" type="ORF">E9531_12935</name>
</gene>
<reference evidence="5 6" key="1">
    <citation type="journal article" date="2015" name="Antonie Van Leeuwenhoek">
        <title>Lampropedia puyangensis sp. nov., isolated from symptomatic bark of Populus ? euramericana canker and emended description of Lampropedia hyalina (Ehrenberg 1832) Lee et al. 2004.</title>
        <authorList>
            <person name="Li Y."/>
            <person name="Wang T."/>
            <person name="Piao C.G."/>
            <person name="Wang L.F."/>
            <person name="Tian G.Z."/>
            <person name="Zhu T.H."/>
            <person name="Guo M.W."/>
        </authorList>
    </citation>
    <scope>NUCLEOTIDE SEQUENCE [LARGE SCALE GENOMIC DNA]</scope>
    <source>
        <strain evidence="5 6">2-bin</strain>
    </source>
</reference>
<dbReference type="PANTHER" id="PTHR22617:SF45">
    <property type="entry name" value="CHEMOTAXIS PROTEIN CHEW"/>
    <property type="match status" value="1"/>
</dbReference>
<evidence type="ECO:0000256" key="1">
    <source>
        <dbReference type="ARBA" id="ARBA00004496"/>
    </source>
</evidence>
<dbReference type="GO" id="GO:0006935">
    <property type="term" value="P:chemotaxis"/>
    <property type="evidence" value="ECO:0007669"/>
    <property type="project" value="InterPro"/>
</dbReference>
<dbReference type="PANTHER" id="PTHR22617">
    <property type="entry name" value="CHEMOTAXIS SENSOR HISTIDINE KINASE-RELATED"/>
    <property type="match status" value="1"/>
</dbReference>
<comment type="subcellular location">
    <subcellularLocation>
        <location evidence="1">Cytoplasm</location>
    </subcellularLocation>
</comment>
<evidence type="ECO:0000313" key="6">
    <source>
        <dbReference type="Proteomes" id="UP000308917"/>
    </source>
</evidence>
<keyword evidence="6" id="KW-1185">Reference proteome</keyword>
<dbReference type="InterPro" id="IPR039315">
    <property type="entry name" value="CheW"/>
</dbReference>
<feature type="domain" description="CheW-like" evidence="4">
    <location>
        <begin position="18"/>
        <end position="158"/>
    </location>
</feature>
<dbReference type="GO" id="GO:0005829">
    <property type="term" value="C:cytosol"/>
    <property type="evidence" value="ECO:0007669"/>
    <property type="project" value="TreeGrafter"/>
</dbReference>
<proteinExistence type="predicted"/>
<dbReference type="AlphaFoldDB" id="A0A4S8EWU0"/>
<dbReference type="InterPro" id="IPR002545">
    <property type="entry name" value="CheW-lke_dom"/>
</dbReference>
<dbReference type="Gene3D" id="2.30.30.40">
    <property type="entry name" value="SH3 Domains"/>
    <property type="match status" value="1"/>
</dbReference>
<evidence type="ECO:0000256" key="2">
    <source>
        <dbReference type="ARBA" id="ARBA00021483"/>
    </source>
</evidence>
<dbReference type="SMART" id="SM00260">
    <property type="entry name" value="CheW"/>
    <property type="match status" value="1"/>
</dbReference>
<dbReference type="GO" id="GO:0007165">
    <property type="term" value="P:signal transduction"/>
    <property type="evidence" value="ECO:0007669"/>
    <property type="project" value="InterPro"/>
</dbReference>
<name>A0A4S8EWU0_9BURK</name>
<protein>
    <recommendedName>
        <fullName evidence="2">Chemotaxis protein CheW</fullName>
    </recommendedName>
</protein>
<organism evidence="5 6">
    <name type="scientific">Lampropedia puyangensis</name>
    <dbReference type="NCBI Taxonomy" id="1330072"/>
    <lineage>
        <taxon>Bacteria</taxon>
        <taxon>Pseudomonadati</taxon>
        <taxon>Pseudomonadota</taxon>
        <taxon>Betaproteobacteria</taxon>
        <taxon>Burkholderiales</taxon>
        <taxon>Comamonadaceae</taxon>
        <taxon>Lampropedia</taxon>
    </lineage>
</organism>
<evidence type="ECO:0000313" key="5">
    <source>
        <dbReference type="EMBL" id="THT98988.1"/>
    </source>
</evidence>
<comment type="caution">
    <text evidence="5">The sequence shown here is derived from an EMBL/GenBank/DDBJ whole genome shotgun (WGS) entry which is preliminary data.</text>
</comment>
<sequence>MSPTTSFSIPLAQPADGTSAYLSFTLAQETYGVDVAFVREIRHYQIPTRIANTPDFVKGVLHLHGAIVPVMDLRIRFQCAEAEYGPFTVMVVLQLGARMVAVVVDSVTDVSDVLPSAIEPVPAMRSVIHSSCFTGLVQRETHMLILLDADRLIQEVDDWLQAHEAASETTALTT</sequence>
<keyword evidence="3" id="KW-0963">Cytoplasm</keyword>
<dbReference type="SUPFAM" id="SSF50341">
    <property type="entry name" value="CheW-like"/>
    <property type="match status" value="1"/>
</dbReference>
<accession>A0A4S8EWU0</accession>